<organism evidence="1 3">
    <name type="scientific">Hevea brasiliensis</name>
    <name type="common">Para rubber tree</name>
    <name type="synonym">Siphonia brasiliensis</name>
    <dbReference type="NCBI Taxonomy" id="3981"/>
    <lineage>
        <taxon>Eukaryota</taxon>
        <taxon>Viridiplantae</taxon>
        <taxon>Streptophyta</taxon>
        <taxon>Embryophyta</taxon>
        <taxon>Tracheophyta</taxon>
        <taxon>Spermatophyta</taxon>
        <taxon>Magnoliopsida</taxon>
        <taxon>eudicotyledons</taxon>
        <taxon>Gunneridae</taxon>
        <taxon>Pentapetalae</taxon>
        <taxon>rosids</taxon>
        <taxon>fabids</taxon>
        <taxon>Malpighiales</taxon>
        <taxon>Euphorbiaceae</taxon>
        <taxon>Crotonoideae</taxon>
        <taxon>Micrandreae</taxon>
        <taxon>Hevea</taxon>
    </lineage>
</organism>
<protein>
    <submittedName>
        <fullName evidence="1">Uncharacterized protein</fullName>
    </submittedName>
</protein>
<evidence type="ECO:0000313" key="2">
    <source>
        <dbReference type="EMBL" id="KAF2322891.1"/>
    </source>
</evidence>
<proteinExistence type="predicted"/>
<sequence>MAAIDGSSREASVIAASVLGKVRSEYEEATQTQPHLRLATAYQKSENLYTTGLYPREPSLVAVEPTDTVCHPKPRLVKRPADMKEILNLVEN</sequence>
<dbReference type="EMBL" id="JAAGAX010000002">
    <property type="protein sequence ID" value="KAF2322886.1"/>
    <property type="molecule type" value="Genomic_DNA"/>
</dbReference>
<dbReference type="AlphaFoldDB" id="A0A6A6NDH0"/>
<evidence type="ECO:0000313" key="3">
    <source>
        <dbReference type="Proteomes" id="UP000467840"/>
    </source>
</evidence>
<keyword evidence="3" id="KW-1185">Reference proteome</keyword>
<evidence type="ECO:0000313" key="1">
    <source>
        <dbReference type="EMBL" id="KAF2322886.1"/>
    </source>
</evidence>
<accession>A0A6A6NDH0</accession>
<dbReference type="EMBL" id="JAAGAX010000002">
    <property type="protein sequence ID" value="KAF2322891.1"/>
    <property type="molecule type" value="Genomic_DNA"/>
</dbReference>
<gene>
    <name evidence="1" type="ORF">GH714_031788</name>
    <name evidence="2" type="ORF">GH714_031863</name>
</gene>
<name>A0A6A6NDH0_HEVBR</name>
<dbReference type="Proteomes" id="UP000467840">
    <property type="component" value="Chromosome 11"/>
</dbReference>
<comment type="caution">
    <text evidence="1">The sequence shown here is derived from an EMBL/GenBank/DDBJ whole genome shotgun (WGS) entry which is preliminary data.</text>
</comment>
<reference evidence="1 3" key="1">
    <citation type="journal article" date="2020" name="Mol. Plant">
        <title>The Chromosome-Based Rubber Tree Genome Provides New Insights into Spurge Genome Evolution and Rubber Biosynthesis.</title>
        <authorList>
            <person name="Liu J."/>
            <person name="Shi C."/>
            <person name="Shi C.C."/>
            <person name="Li W."/>
            <person name="Zhang Q.J."/>
            <person name="Zhang Y."/>
            <person name="Li K."/>
            <person name="Lu H.F."/>
            <person name="Shi C."/>
            <person name="Zhu S.T."/>
            <person name="Xiao Z.Y."/>
            <person name="Nan H."/>
            <person name="Yue Y."/>
            <person name="Zhu X.G."/>
            <person name="Wu Y."/>
            <person name="Hong X.N."/>
            <person name="Fan G.Y."/>
            <person name="Tong Y."/>
            <person name="Zhang D."/>
            <person name="Mao C.L."/>
            <person name="Liu Y.L."/>
            <person name="Hao S.J."/>
            <person name="Liu W.Q."/>
            <person name="Lv M.Q."/>
            <person name="Zhang H.B."/>
            <person name="Liu Y."/>
            <person name="Hu-Tang G.R."/>
            <person name="Wang J.P."/>
            <person name="Wang J.H."/>
            <person name="Sun Y.H."/>
            <person name="Ni S.B."/>
            <person name="Chen W.B."/>
            <person name="Zhang X.C."/>
            <person name="Jiao Y.N."/>
            <person name="Eichler E.E."/>
            <person name="Li G.H."/>
            <person name="Liu X."/>
            <person name="Gao L.Z."/>
        </authorList>
    </citation>
    <scope>NUCLEOTIDE SEQUENCE [LARGE SCALE GENOMIC DNA]</scope>
    <source>
        <strain evidence="3">cv. GT1</strain>
        <tissue evidence="1">Leaf</tissue>
    </source>
</reference>